<dbReference type="AlphaFoldDB" id="A0A9P0G751"/>
<evidence type="ECO:0000256" key="1">
    <source>
        <dbReference type="SAM" id="MobiDB-lite"/>
    </source>
</evidence>
<feature type="region of interest" description="Disordered" evidence="1">
    <location>
        <begin position="78"/>
        <end position="102"/>
    </location>
</feature>
<sequence length="221" mass="25031">MLNDVVVYLPNTSVQNSQNIQCKGNESNGNVFILDDLESVEIAGFITNIAESSVKNVNSKENKNQYLLMDTVLADLPSENGQKPYKDVEESYETTDNKEQNPDFNIMQELQEVAEENNGNDNLSDLSETEIPGNNNGKKNKTRLTDVRRKRAVEKKKAFRRRRRPLSCHHGHIAEDEYQGHLKQKSEAMDQKKKDKITAIENPDTVLVITVDMEAVKLAPV</sequence>
<evidence type="ECO:0000313" key="3">
    <source>
        <dbReference type="Proteomes" id="UP001153636"/>
    </source>
</evidence>
<dbReference type="EMBL" id="OV651813">
    <property type="protein sequence ID" value="CAH1099365.1"/>
    <property type="molecule type" value="Genomic_DNA"/>
</dbReference>
<dbReference type="Proteomes" id="UP001153636">
    <property type="component" value="Chromosome 1"/>
</dbReference>
<gene>
    <name evidence="2" type="ORF">PSYICH_LOCUS1137</name>
</gene>
<protein>
    <submittedName>
        <fullName evidence="2">Uncharacterized protein</fullName>
    </submittedName>
</protein>
<accession>A0A9P0G751</accession>
<feature type="compositionally biased region" description="Basic and acidic residues" evidence="1">
    <location>
        <begin position="84"/>
        <end position="101"/>
    </location>
</feature>
<feature type="region of interest" description="Disordered" evidence="1">
    <location>
        <begin position="115"/>
        <end position="142"/>
    </location>
</feature>
<proteinExistence type="predicted"/>
<keyword evidence="3" id="KW-1185">Reference proteome</keyword>
<organism evidence="2 3">
    <name type="scientific">Psylliodes chrysocephalus</name>
    <dbReference type="NCBI Taxonomy" id="3402493"/>
    <lineage>
        <taxon>Eukaryota</taxon>
        <taxon>Metazoa</taxon>
        <taxon>Ecdysozoa</taxon>
        <taxon>Arthropoda</taxon>
        <taxon>Hexapoda</taxon>
        <taxon>Insecta</taxon>
        <taxon>Pterygota</taxon>
        <taxon>Neoptera</taxon>
        <taxon>Endopterygota</taxon>
        <taxon>Coleoptera</taxon>
        <taxon>Polyphaga</taxon>
        <taxon>Cucujiformia</taxon>
        <taxon>Chrysomeloidea</taxon>
        <taxon>Chrysomelidae</taxon>
        <taxon>Galerucinae</taxon>
        <taxon>Alticini</taxon>
        <taxon>Psylliodes</taxon>
    </lineage>
</organism>
<name>A0A9P0G751_9CUCU</name>
<evidence type="ECO:0000313" key="2">
    <source>
        <dbReference type="EMBL" id="CAH1099365.1"/>
    </source>
</evidence>
<reference evidence="2" key="1">
    <citation type="submission" date="2022-01" db="EMBL/GenBank/DDBJ databases">
        <authorList>
            <person name="King R."/>
        </authorList>
    </citation>
    <scope>NUCLEOTIDE SEQUENCE</scope>
</reference>
<feature type="compositionally biased region" description="Polar residues" evidence="1">
    <location>
        <begin position="117"/>
        <end position="137"/>
    </location>
</feature>